<dbReference type="Proteomes" id="UP000494117">
    <property type="component" value="Unassembled WGS sequence"/>
</dbReference>
<evidence type="ECO:0000259" key="2">
    <source>
        <dbReference type="Pfam" id="PF00689"/>
    </source>
</evidence>
<feature type="transmembrane region" description="Helical" evidence="1">
    <location>
        <begin position="83"/>
        <end position="106"/>
    </location>
</feature>
<dbReference type="EMBL" id="CADILG010000005">
    <property type="protein sequence ID" value="CAB3840669.1"/>
    <property type="molecule type" value="Genomic_DNA"/>
</dbReference>
<dbReference type="RefSeq" id="WP_246302431.1">
    <property type="nucleotide sequence ID" value="NZ_CADILG010000005.1"/>
</dbReference>
<feature type="domain" description="Cation-transporting P-type ATPase C-terminal" evidence="2">
    <location>
        <begin position="15"/>
        <end position="104"/>
    </location>
</feature>
<evidence type="ECO:0000313" key="3">
    <source>
        <dbReference type="EMBL" id="CAB3840669.1"/>
    </source>
</evidence>
<reference evidence="3 4" key="1">
    <citation type="submission" date="2020-04" db="EMBL/GenBank/DDBJ databases">
        <authorList>
            <person name="De Canck E."/>
        </authorList>
    </citation>
    <scope>NUCLEOTIDE SEQUENCE [LARGE SCALE GENOMIC DNA]</scope>
    <source>
        <strain evidence="3 4">LMG 26858</strain>
    </source>
</reference>
<evidence type="ECO:0000313" key="4">
    <source>
        <dbReference type="Proteomes" id="UP000494117"/>
    </source>
</evidence>
<feature type="transmembrane region" description="Helical" evidence="1">
    <location>
        <begin position="12"/>
        <end position="32"/>
    </location>
</feature>
<gene>
    <name evidence="3" type="ORF">LMG26858_01181</name>
</gene>
<sequence>MTEPPRRADARLFDRAMVFTVLVLANLGLIYANRNLTRPSWRTGDAGNRYAAWISAVTVLLQACVLGISPVSRLFVFEQPTPWILLSAAGLTVLGLLWIEAVKWALGRKSRQIRCGASRPAPPRN</sequence>
<dbReference type="InterPro" id="IPR023298">
    <property type="entry name" value="ATPase_P-typ_TM_dom_sf"/>
</dbReference>
<dbReference type="InterPro" id="IPR006068">
    <property type="entry name" value="ATPase_P-typ_cation-transptr_C"/>
</dbReference>
<dbReference type="SUPFAM" id="SSF81665">
    <property type="entry name" value="Calcium ATPase, transmembrane domain M"/>
    <property type="match status" value="1"/>
</dbReference>
<accession>A0A6S7CC09</accession>
<proteinExistence type="predicted"/>
<dbReference type="Pfam" id="PF00689">
    <property type="entry name" value="Cation_ATPase_C"/>
    <property type="match status" value="1"/>
</dbReference>
<name>A0A6S7CC09_9BURK</name>
<keyword evidence="1" id="KW-1133">Transmembrane helix</keyword>
<feature type="transmembrane region" description="Helical" evidence="1">
    <location>
        <begin position="52"/>
        <end position="71"/>
    </location>
</feature>
<evidence type="ECO:0000256" key="1">
    <source>
        <dbReference type="SAM" id="Phobius"/>
    </source>
</evidence>
<dbReference type="AlphaFoldDB" id="A0A6S7CC09"/>
<keyword evidence="4" id="KW-1185">Reference proteome</keyword>
<dbReference type="Gene3D" id="1.20.1110.10">
    <property type="entry name" value="Calcium-transporting ATPase, transmembrane domain"/>
    <property type="match status" value="1"/>
</dbReference>
<organism evidence="3 4">
    <name type="scientific">Achromobacter anxifer</name>
    <dbReference type="NCBI Taxonomy" id="1287737"/>
    <lineage>
        <taxon>Bacteria</taxon>
        <taxon>Pseudomonadati</taxon>
        <taxon>Pseudomonadota</taxon>
        <taxon>Betaproteobacteria</taxon>
        <taxon>Burkholderiales</taxon>
        <taxon>Alcaligenaceae</taxon>
        <taxon>Achromobacter</taxon>
    </lineage>
</organism>
<protein>
    <recommendedName>
        <fullName evidence="2">Cation-transporting P-type ATPase C-terminal domain-containing protein</fullName>
    </recommendedName>
</protein>
<keyword evidence="1" id="KW-0812">Transmembrane</keyword>
<keyword evidence="1" id="KW-0472">Membrane</keyword>